<keyword evidence="4" id="KW-0472">Membrane</keyword>
<feature type="domain" description="RagB/SusD" evidence="6">
    <location>
        <begin position="271"/>
        <end position="533"/>
    </location>
</feature>
<proteinExistence type="inferred from homology"/>
<dbReference type="Gene3D" id="1.25.40.390">
    <property type="match status" value="1"/>
</dbReference>
<sequence length="533" mass="62427">MKMKFVYMISLVLVLTSCESFLDKRDPTATTFEEFFNTEADLQRVTYSSYLDFFTPRDNRRLLFYMKDGRSDDAYARVEGDHHLRIANGNINANTRAFEYYYTLHMKHVGRINMYIANIDKPYLENEAVRQKYKAILEGLRVWHYFEATTRWGDIPFLLEPATVEEAKQPPLPQTEVLDRLFEMSDDIISRLPSGEYSTDKHFFNKESFKTLVMRYALYHGRYERAARLAQEVMESGRYELYPNYGDLFQYAGASSNKEFIQHHNLEAVGANNTWSFRDLGPHFRTGTGQSYSVPTKALVDAYWTLQGRPIDNCPEHTKEEYELDPKLNRDPRYTASIMGHGDIFYGEEIDIYNTQSPMYYQNVRASKSGYWYRKFVPEEDAFRNGNLVFGLSRYAEVLLTYAEAKIMQNDIDELAKDCINQVRRRAGLDMDYADVKLSAYSAYTQQQWIDLIRNERRTEFAGEGFRYDDIIRWRIAADVLSKPALGHTRVMSNGQKQSLHIENRTFAPHNYLWPHHALQLKIEPDLVQNPGY</sequence>
<name>A0A5D4HCJ6_9SPHI</name>
<comment type="subcellular location">
    <subcellularLocation>
        <location evidence="1">Cell outer membrane</location>
    </subcellularLocation>
</comment>
<evidence type="ECO:0000256" key="4">
    <source>
        <dbReference type="ARBA" id="ARBA00023136"/>
    </source>
</evidence>
<evidence type="ECO:0000256" key="3">
    <source>
        <dbReference type="ARBA" id="ARBA00022729"/>
    </source>
</evidence>
<keyword evidence="8" id="KW-1185">Reference proteome</keyword>
<dbReference type="PROSITE" id="PS51257">
    <property type="entry name" value="PROKAR_LIPOPROTEIN"/>
    <property type="match status" value="1"/>
</dbReference>
<dbReference type="SUPFAM" id="SSF48452">
    <property type="entry name" value="TPR-like"/>
    <property type="match status" value="1"/>
</dbReference>
<evidence type="ECO:0000256" key="2">
    <source>
        <dbReference type="ARBA" id="ARBA00006275"/>
    </source>
</evidence>
<evidence type="ECO:0000313" key="7">
    <source>
        <dbReference type="EMBL" id="TYR38377.1"/>
    </source>
</evidence>
<accession>A0A5D4HCJ6</accession>
<dbReference type="EMBL" id="VTAV01000001">
    <property type="protein sequence ID" value="TYR38377.1"/>
    <property type="molecule type" value="Genomic_DNA"/>
</dbReference>
<gene>
    <name evidence="7" type="ORF">FXV77_03605</name>
</gene>
<comment type="similarity">
    <text evidence="2">Belongs to the SusD family.</text>
</comment>
<protein>
    <submittedName>
        <fullName evidence="7">RagB/SusD family nutrient uptake outer membrane protein</fullName>
    </submittedName>
</protein>
<dbReference type="Pfam" id="PF07980">
    <property type="entry name" value="SusD_RagB"/>
    <property type="match status" value="1"/>
</dbReference>
<dbReference type="Proteomes" id="UP000322362">
    <property type="component" value="Unassembled WGS sequence"/>
</dbReference>
<dbReference type="InterPro" id="IPR012944">
    <property type="entry name" value="SusD_RagB_dom"/>
</dbReference>
<evidence type="ECO:0000256" key="5">
    <source>
        <dbReference type="ARBA" id="ARBA00023237"/>
    </source>
</evidence>
<evidence type="ECO:0000259" key="6">
    <source>
        <dbReference type="Pfam" id="PF07980"/>
    </source>
</evidence>
<organism evidence="7 8">
    <name type="scientific">Sphingobacterium phlebotomi</name>
    <dbReference type="NCBI Taxonomy" id="2605433"/>
    <lineage>
        <taxon>Bacteria</taxon>
        <taxon>Pseudomonadati</taxon>
        <taxon>Bacteroidota</taxon>
        <taxon>Sphingobacteriia</taxon>
        <taxon>Sphingobacteriales</taxon>
        <taxon>Sphingobacteriaceae</taxon>
        <taxon>Sphingobacterium</taxon>
    </lineage>
</organism>
<dbReference type="AlphaFoldDB" id="A0A5D4HCJ6"/>
<comment type="caution">
    <text evidence="7">The sequence shown here is derived from an EMBL/GenBank/DDBJ whole genome shotgun (WGS) entry which is preliminary data.</text>
</comment>
<reference evidence="7 8" key="1">
    <citation type="submission" date="2019-08" db="EMBL/GenBank/DDBJ databases">
        <title>Phlebobacter frassis gen. nov. sp. nov., a new member of family Sphingobacteriaceae isolated from sand fly rearing media.</title>
        <authorList>
            <person name="Kakumanu M.L."/>
            <person name="Marayati B.F."/>
            <person name="Wada-Katsumata A."/>
            <person name="Wasserberg G."/>
            <person name="Schal C."/>
            <person name="Apperson C.S."/>
            <person name="Ponnusamy L."/>
        </authorList>
    </citation>
    <scope>NUCLEOTIDE SEQUENCE [LARGE SCALE GENOMIC DNA]</scope>
    <source>
        <strain evidence="7 8">SSI9</strain>
    </source>
</reference>
<evidence type="ECO:0000313" key="8">
    <source>
        <dbReference type="Proteomes" id="UP000322362"/>
    </source>
</evidence>
<dbReference type="GO" id="GO:0009279">
    <property type="term" value="C:cell outer membrane"/>
    <property type="evidence" value="ECO:0007669"/>
    <property type="project" value="UniProtKB-SubCell"/>
</dbReference>
<keyword evidence="5" id="KW-0998">Cell outer membrane</keyword>
<evidence type="ECO:0000256" key="1">
    <source>
        <dbReference type="ARBA" id="ARBA00004442"/>
    </source>
</evidence>
<dbReference type="RefSeq" id="WP_148917806.1">
    <property type="nucleotide sequence ID" value="NZ_VTAV01000001.1"/>
</dbReference>
<dbReference type="InterPro" id="IPR011990">
    <property type="entry name" value="TPR-like_helical_dom_sf"/>
</dbReference>
<keyword evidence="3" id="KW-0732">Signal</keyword>